<dbReference type="EMBL" id="AYXO01000037">
    <property type="protein sequence ID" value="ETA05645.1"/>
    <property type="molecule type" value="Genomic_DNA"/>
</dbReference>
<protein>
    <submittedName>
        <fullName evidence="1">Uncharacterized protein</fullName>
    </submittedName>
</protein>
<evidence type="ECO:0000313" key="2">
    <source>
        <dbReference type="Proteomes" id="UP000035035"/>
    </source>
</evidence>
<proteinExistence type="predicted"/>
<dbReference type="Proteomes" id="UP000035035">
    <property type="component" value="Unassembled WGS sequence"/>
</dbReference>
<sequence>MAMINPASPDKLQAILGPGGSGRALMWLVEGMTAMDPMRMVASSTKAELIKTLMSNGLTQELAEAMAAQAEAAGQVGQSPVEAELATLSDSDREAAGHDAVSIATATYDSRTPSRRLEAPTESELAEVYSANYPAALERARLFEVDLVERFPILNAMYGYTRGGNGLGEDRLCTFRDKRGAYRLYGDLAETEALLIRLEPVRTARWLEGRGHSLGIWDDSSDASARAAILRSASIPPPGDEPAQATAGSDLLKLIHSYSHRLMRLTSVYAGIDRDSLSEFLLPLNLAFFMYATPKGDFVLGGMQSVFESNLDELLGSFVDAERRCPLDPGCSRGSGACSGCLHVGEPSCRLFNTYLDRQTLFGQGGYLD</sequence>
<name>W9DH98_9ACTN</name>
<keyword evidence="2" id="KW-1185">Reference proteome</keyword>
<comment type="caution">
    <text evidence="1">The sequence shown here is derived from an EMBL/GenBank/DDBJ whole genome shotgun (WGS) entry which is preliminary data.</text>
</comment>
<gene>
    <name evidence="1" type="ORF">V525_17180</name>
</gene>
<organism evidence="1 2">
    <name type="scientific">Gordonia alkanivorans CGMCC 6845</name>
    <dbReference type="NCBI Taxonomy" id="1423140"/>
    <lineage>
        <taxon>Bacteria</taxon>
        <taxon>Bacillati</taxon>
        <taxon>Actinomycetota</taxon>
        <taxon>Actinomycetes</taxon>
        <taxon>Mycobacteriales</taxon>
        <taxon>Gordoniaceae</taxon>
        <taxon>Gordonia</taxon>
    </lineage>
</organism>
<dbReference type="AlphaFoldDB" id="W9DH98"/>
<dbReference type="PATRIC" id="fig|1423140.3.peg.3443"/>
<evidence type="ECO:0000313" key="1">
    <source>
        <dbReference type="EMBL" id="ETA05645.1"/>
    </source>
</evidence>
<accession>W9DH98</accession>
<dbReference type="HOGENOM" id="CLU_749566_0_0_11"/>
<reference evidence="1 2" key="1">
    <citation type="journal article" date="2014" name="Genome Announc.">
        <title>Draft Genome Sequence of Gordonia alkanivorans Strain CGMCC6845, a Halotolerant Hydrocarbon-Degrading Bacterium.</title>
        <authorList>
            <person name="Wang X."/>
            <person name="Jin D."/>
            <person name="Zhou L."/>
            <person name="Wu L."/>
            <person name="An W."/>
            <person name="Zhao L."/>
        </authorList>
    </citation>
    <scope>NUCLEOTIDE SEQUENCE [LARGE SCALE GENOMIC DNA]</scope>
    <source>
        <strain evidence="1 2">CGMCC 6845</strain>
    </source>
</reference>
<dbReference type="RefSeq" id="WP_196813064.1">
    <property type="nucleotide sequence ID" value="NZ_KI629821.1"/>
</dbReference>